<dbReference type="Proteomes" id="UP000027215">
    <property type="component" value="Chromosome"/>
</dbReference>
<evidence type="ECO:0000256" key="6">
    <source>
        <dbReference type="SAM" id="MobiDB-lite"/>
    </source>
</evidence>
<feature type="domain" description="RlpA-like protein double-psi beta-barrel" evidence="7">
    <location>
        <begin position="128"/>
        <end position="216"/>
    </location>
</feature>
<dbReference type="PANTHER" id="PTHR34183:SF1">
    <property type="entry name" value="ENDOLYTIC PEPTIDOGLYCAN TRANSGLYCOSYLASE RLPA"/>
    <property type="match status" value="1"/>
</dbReference>
<dbReference type="InterPro" id="IPR034718">
    <property type="entry name" value="RlpA"/>
</dbReference>
<dbReference type="Pfam" id="PF05036">
    <property type="entry name" value="SPOR"/>
    <property type="match status" value="1"/>
</dbReference>
<dbReference type="SUPFAM" id="SSF110997">
    <property type="entry name" value="Sporulation related repeat"/>
    <property type="match status" value="1"/>
</dbReference>
<comment type="similarity">
    <text evidence="4 5">Belongs to the RlpA family.</text>
</comment>
<dbReference type="InterPro" id="IPR012997">
    <property type="entry name" value="RplA"/>
</dbReference>
<protein>
    <recommendedName>
        <fullName evidence="4">Endolytic peptidoglycan transglycosylase RlpA</fullName>
        <ecNumber evidence="4">4.2.2.-</ecNumber>
    </recommendedName>
</protein>
<dbReference type="GO" id="GO:0071555">
    <property type="term" value="P:cell wall organization"/>
    <property type="evidence" value="ECO:0007669"/>
    <property type="project" value="UniProtKB-KW"/>
</dbReference>
<evidence type="ECO:0000259" key="8">
    <source>
        <dbReference type="Pfam" id="PF05036"/>
    </source>
</evidence>
<dbReference type="InterPro" id="IPR009009">
    <property type="entry name" value="RlpA-like_DPBB"/>
</dbReference>
<dbReference type="KEGG" id="xfs:D934_12660"/>
<dbReference type="EC" id="4.2.2.-" evidence="4"/>
<dbReference type="InterPro" id="IPR007730">
    <property type="entry name" value="SPOR-like_dom"/>
</dbReference>
<dbReference type="CDD" id="cd22268">
    <property type="entry name" value="DPBB_RlpA-like"/>
    <property type="match status" value="1"/>
</dbReference>
<evidence type="ECO:0000256" key="5">
    <source>
        <dbReference type="RuleBase" id="RU003495"/>
    </source>
</evidence>
<keyword evidence="1" id="KW-0732">Signal</keyword>
<dbReference type="EMBL" id="CP006696">
    <property type="protein sequence ID" value="AIC10738.1"/>
    <property type="molecule type" value="Genomic_DNA"/>
</dbReference>
<sequence length="417" mass="44790">MNTRWYFIALVFDLMACSTTPHKSGTYPSPATSKITGGKPTQTANICPPTSPYAPAQELPGTRDGYTKNGLYKPGIKDSIPDKLPDVSCIPEPLVTIEPRSAIGNQSPYVVLGKSYWVLDEAKGYIKRGIASYYGTKFHGRLTSNREVYDMYAFTAAHKTLPLPSFALITNLDNGKSVVVRVNDRGPFHDDRLIDLSYAAAVKLGFTENGLANVEVRVLSEDDNPMLLARHDKRIAPTTANPVATTMAPMATTQPPTTNIAAAAKPDNPINHLQPLPTNAPLIAALTPIGSPTTIATRQPKSPTITTTNASETTPPSETTKDTLTLTDSAHTSKVTASTTLDSILVQVASFTSHENASRALTQLTSAGIVGANLSAIVNSGRTFWRLRINAPNHDTALELIRRITHLGLGRPEIVGL</sequence>
<evidence type="ECO:0000256" key="4">
    <source>
        <dbReference type="HAMAP-Rule" id="MF_02071"/>
    </source>
</evidence>
<keyword evidence="9" id="KW-0449">Lipoprotein</keyword>
<dbReference type="HOGENOM" id="CLU_042923_2_1_6"/>
<evidence type="ECO:0000256" key="3">
    <source>
        <dbReference type="ARBA" id="ARBA00023316"/>
    </source>
</evidence>
<dbReference type="Gene3D" id="2.40.40.10">
    <property type="entry name" value="RlpA-like domain"/>
    <property type="match status" value="1"/>
</dbReference>
<dbReference type="SUPFAM" id="SSF50685">
    <property type="entry name" value="Barwin-like endoglucanases"/>
    <property type="match status" value="1"/>
</dbReference>
<keyword evidence="2 4" id="KW-0456">Lyase</keyword>
<keyword evidence="3 4" id="KW-0961">Cell wall biogenesis/degradation</keyword>
<dbReference type="GO" id="GO:0009279">
    <property type="term" value="C:cell outer membrane"/>
    <property type="evidence" value="ECO:0007669"/>
    <property type="project" value="TreeGrafter"/>
</dbReference>
<evidence type="ECO:0000256" key="1">
    <source>
        <dbReference type="ARBA" id="ARBA00022729"/>
    </source>
</evidence>
<dbReference type="Pfam" id="PF03330">
    <property type="entry name" value="DPBB_1"/>
    <property type="match status" value="1"/>
</dbReference>
<dbReference type="InterPro" id="IPR036680">
    <property type="entry name" value="SPOR-like_sf"/>
</dbReference>
<dbReference type="GO" id="GO:0000270">
    <property type="term" value="P:peptidoglycan metabolic process"/>
    <property type="evidence" value="ECO:0007669"/>
    <property type="project" value="UniProtKB-UniRule"/>
</dbReference>
<dbReference type="PANTHER" id="PTHR34183">
    <property type="entry name" value="ENDOLYTIC PEPTIDOGLYCAN TRANSGLYCOSYLASE RLPA"/>
    <property type="match status" value="1"/>
</dbReference>
<evidence type="ECO:0000256" key="2">
    <source>
        <dbReference type="ARBA" id="ARBA00023239"/>
    </source>
</evidence>
<evidence type="ECO:0000313" key="10">
    <source>
        <dbReference type="Proteomes" id="UP000027215"/>
    </source>
</evidence>
<name>A0A060H566_XYLFS</name>
<dbReference type="AlphaFoldDB" id="A0A060H566"/>
<organism evidence="9 10">
    <name type="scientific">Xylella fastidiosa subsp. sandyi Ann-1</name>
    <dbReference type="NCBI Taxonomy" id="155920"/>
    <lineage>
        <taxon>Bacteria</taxon>
        <taxon>Pseudomonadati</taxon>
        <taxon>Pseudomonadota</taxon>
        <taxon>Gammaproteobacteria</taxon>
        <taxon>Lysobacterales</taxon>
        <taxon>Lysobacteraceae</taxon>
        <taxon>Xylella</taxon>
    </lineage>
</organism>
<evidence type="ECO:0000313" key="9">
    <source>
        <dbReference type="EMBL" id="AIC10738.1"/>
    </source>
</evidence>
<dbReference type="NCBIfam" id="TIGR00413">
    <property type="entry name" value="rlpA"/>
    <property type="match status" value="1"/>
</dbReference>
<dbReference type="PATRIC" id="fig|155920.8.peg.2978"/>
<dbReference type="GO" id="GO:0042834">
    <property type="term" value="F:peptidoglycan binding"/>
    <property type="evidence" value="ECO:0007669"/>
    <property type="project" value="InterPro"/>
</dbReference>
<dbReference type="RefSeq" id="WP_042836638.1">
    <property type="nucleotide sequence ID" value="NZ_CP006696.1"/>
</dbReference>
<evidence type="ECO:0000259" key="7">
    <source>
        <dbReference type="Pfam" id="PF03330"/>
    </source>
</evidence>
<reference evidence="9 10" key="1">
    <citation type="submission" date="2013-08" db="EMBL/GenBank/DDBJ databases">
        <authorList>
            <person name="Stouthamer R."/>
            <person name="Nunney L."/>
        </authorList>
    </citation>
    <scope>NUCLEOTIDE SEQUENCE [LARGE SCALE GENOMIC DNA]</scope>
    <source>
        <strain evidence="10">ann-1</strain>
    </source>
</reference>
<accession>A0A060H566</accession>
<dbReference type="FunFam" id="2.40.40.10:FF:000003">
    <property type="entry name" value="Endolytic peptidoglycan transglycosylase RlpA"/>
    <property type="match status" value="1"/>
</dbReference>
<dbReference type="HAMAP" id="MF_02071">
    <property type="entry name" value="RlpA"/>
    <property type="match status" value="1"/>
</dbReference>
<proteinExistence type="inferred from homology"/>
<gene>
    <name evidence="4" type="primary">rlpA</name>
    <name evidence="9" type="ORF">D934_12660</name>
</gene>
<dbReference type="Gene3D" id="3.30.70.1070">
    <property type="entry name" value="Sporulation related repeat"/>
    <property type="match status" value="1"/>
</dbReference>
<dbReference type="GO" id="GO:0008932">
    <property type="term" value="F:lytic endotransglycosylase activity"/>
    <property type="evidence" value="ECO:0007669"/>
    <property type="project" value="UniProtKB-UniRule"/>
</dbReference>
<comment type="function">
    <text evidence="4">Lytic transglycosylase with a strong preference for naked glycan strands that lack stem peptides.</text>
</comment>
<dbReference type="InterPro" id="IPR036908">
    <property type="entry name" value="RlpA-like_sf"/>
</dbReference>
<feature type="domain" description="SPOR" evidence="8">
    <location>
        <begin position="345"/>
        <end position="405"/>
    </location>
</feature>
<feature type="region of interest" description="Disordered" evidence="6">
    <location>
        <begin position="294"/>
        <end position="321"/>
    </location>
</feature>